<organism evidence="1 2">
    <name type="scientific">Cytobacillus spartinae</name>
    <dbReference type="NCBI Taxonomy" id="3299023"/>
    <lineage>
        <taxon>Bacteria</taxon>
        <taxon>Bacillati</taxon>
        <taxon>Bacillota</taxon>
        <taxon>Bacilli</taxon>
        <taxon>Bacillales</taxon>
        <taxon>Bacillaceae</taxon>
        <taxon>Cytobacillus</taxon>
    </lineage>
</organism>
<dbReference type="Proteomes" id="UP001601059">
    <property type="component" value="Unassembled WGS sequence"/>
</dbReference>
<gene>
    <name evidence="1" type="ORF">ACFYKX_23365</name>
</gene>
<accession>A0ABW6KIX1</accession>
<dbReference type="EMBL" id="JBIACK010000017">
    <property type="protein sequence ID" value="MFE8703507.1"/>
    <property type="molecule type" value="Genomic_DNA"/>
</dbReference>
<dbReference type="Pfam" id="PF13158">
    <property type="entry name" value="DUF3993"/>
    <property type="match status" value="1"/>
</dbReference>
<proteinExistence type="predicted"/>
<protein>
    <submittedName>
        <fullName evidence="1">DUF3993 domain-containing protein</fullName>
    </submittedName>
</protein>
<evidence type="ECO:0000313" key="2">
    <source>
        <dbReference type="Proteomes" id="UP001601059"/>
    </source>
</evidence>
<sequence>MQKLRAILITFLGILFIFPSISQAQMNLEKREDVLEFLEYAFEAQVSLNEHERTLEEINDILSPFFSEDYRGLFLEENLVEMDGKFITFGTDFALYYIPFFKFSDHTNVVFQENEIYVYEFFPANGEGPVTYKDHYEGLLLKKIDDEWKVQEYLYDNIPETIIQNEQTAKIEFNQPSSVKDIVSPYSQLKLFMSPLEGFISLGAHFSTHEVDGLYALFPQNKIAYK</sequence>
<keyword evidence="2" id="KW-1185">Reference proteome</keyword>
<name>A0ABW6KIX1_9BACI</name>
<evidence type="ECO:0000313" key="1">
    <source>
        <dbReference type="EMBL" id="MFE8703507.1"/>
    </source>
</evidence>
<comment type="caution">
    <text evidence="1">The sequence shown here is derived from an EMBL/GenBank/DDBJ whole genome shotgun (WGS) entry which is preliminary data.</text>
</comment>
<dbReference type="RefSeq" id="WP_389364101.1">
    <property type="nucleotide sequence ID" value="NZ_JBIACK010000017.1"/>
</dbReference>
<reference evidence="1 2" key="1">
    <citation type="submission" date="2024-08" db="EMBL/GenBank/DDBJ databases">
        <title>Two novel Cytobacillus novel species.</title>
        <authorList>
            <person name="Liu G."/>
        </authorList>
    </citation>
    <scope>NUCLEOTIDE SEQUENCE [LARGE SCALE GENOMIC DNA]</scope>
    <source>
        <strain evidence="1 2">FJAT-54145</strain>
    </source>
</reference>
<dbReference type="InterPro" id="IPR025056">
    <property type="entry name" value="DUF3993"/>
</dbReference>